<evidence type="ECO:0000313" key="1">
    <source>
        <dbReference type="EMBL" id="TEA09062.1"/>
    </source>
</evidence>
<name>A0A4R8SZN1_9MYCO</name>
<proteinExistence type="predicted"/>
<dbReference type="InterPro" id="IPR021944">
    <property type="entry name" value="DUF3560"/>
</dbReference>
<gene>
    <name evidence="1" type="ORF">CCUG60884_00230</name>
</gene>
<evidence type="ECO:0000313" key="2">
    <source>
        <dbReference type="Proteomes" id="UP000294604"/>
    </source>
</evidence>
<accession>A0A4R8SZN1</accession>
<dbReference type="Pfam" id="PF12083">
    <property type="entry name" value="DUF3560"/>
    <property type="match status" value="1"/>
</dbReference>
<evidence type="ECO:0008006" key="3">
    <source>
        <dbReference type="Google" id="ProtNLM"/>
    </source>
</evidence>
<reference evidence="1 2" key="1">
    <citation type="journal article" date="2019" name="Sci. Rep.">
        <title>Extended insight into the Mycobacterium chelonae-abscessus complex through whole genome sequencing of Mycobacterium salmoniphilum outbreak and Mycobacterium salmoniphilum-like strains.</title>
        <authorList>
            <person name="Behra P.R.K."/>
            <person name="Das S."/>
            <person name="Pettersson B.M.F."/>
            <person name="Shirreff L."/>
            <person name="DuCote T."/>
            <person name="Jacobsson K.G."/>
            <person name="Ennis D.G."/>
            <person name="Kirsebom L.A."/>
        </authorList>
    </citation>
    <scope>NUCLEOTIDE SEQUENCE [LARGE SCALE GENOMIC DNA]</scope>
    <source>
        <strain evidence="1 2">CCUG 60884</strain>
    </source>
</reference>
<organism evidence="1 2">
    <name type="scientific">Mycobacteroides salmoniphilum</name>
    <dbReference type="NCBI Taxonomy" id="404941"/>
    <lineage>
        <taxon>Bacteria</taxon>
        <taxon>Bacillati</taxon>
        <taxon>Actinomycetota</taxon>
        <taxon>Actinomycetes</taxon>
        <taxon>Mycobacteriales</taxon>
        <taxon>Mycobacteriaceae</taxon>
        <taxon>Mycobacteroides</taxon>
    </lineage>
</organism>
<dbReference type="AlphaFoldDB" id="A0A4R8SZN1"/>
<dbReference type="Proteomes" id="UP000294604">
    <property type="component" value="Unassembled WGS sequence"/>
</dbReference>
<protein>
    <recommendedName>
        <fullName evidence="3">DUF3560 domain-containing protein</fullName>
    </recommendedName>
</protein>
<dbReference type="RefSeq" id="WP_234880865.1">
    <property type="nucleotide sequence ID" value="NZ_PECL01000003.1"/>
</dbReference>
<comment type="caution">
    <text evidence="1">The sequence shown here is derived from an EMBL/GenBank/DDBJ whole genome shotgun (WGS) entry which is preliminary data.</text>
</comment>
<sequence length="277" mass="30683">MVLIEATKTALEAAGFVVTLQIDDTYRSTQDVEADRSVRQEARVAALSDKSERKSAAAAAAWAAEDRAVQALPPDGQPILIGHYSERRHRRAIERAHDATRRAIDATDEASAVAGRAEAAALTTRVRHSPDVIRRRIDRLEADLRRFERARDGHTRTLFSDSRGVKHVDTFEPATGDYRERVLTEIDRLTDQIAYWQGELAKAADSGAQLWSADTVLVGDRVRYWSNSWGTVARVNAKSVGLVERRGRLPYDQINAVADSAGRTIRLVAGARTVTEQ</sequence>
<dbReference type="EMBL" id="PECL01000003">
    <property type="protein sequence ID" value="TEA09062.1"/>
    <property type="molecule type" value="Genomic_DNA"/>
</dbReference>